<name>A0A9D2KPH4_9FIRM</name>
<protein>
    <recommendedName>
        <fullName evidence="5">Lipoprotein</fullName>
    </recommendedName>
</protein>
<dbReference type="AlphaFoldDB" id="A0A9D2KPH4"/>
<dbReference type="EMBL" id="DWZA01000051">
    <property type="protein sequence ID" value="HJA71036.1"/>
    <property type="molecule type" value="Genomic_DNA"/>
</dbReference>
<feature type="compositionally biased region" description="Basic residues" evidence="1">
    <location>
        <begin position="65"/>
        <end position="76"/>
    </location>
</feature>
<proteinExistence type="predicted"/>
<evidence type="ECO:0000256" key="2">
    <source>
        <dbReference type="SAM" id="Phobius"/>
    </source>
</evidence>
<keyword evidence="2" id="KW-0812">Transmembrane</keyword>
<reference evidence="3" key="1">
    <citation type="journal article" date="2021" name="PeerJ">
        <title>Extensive microbial diversity within the chicken gut microbiome revealed by metagenomics and culture.</title>
        <authorList>
            <person name="Gilroy R."/>
            <person name="Ravi A."/>
            <person name="Getino M."/>
            <person name="Pursley I."/>
            <person name="Horton D.L."/>
            <person name="Alikhan N.F."/>
            <person name="Baker D."/>
            <person name="Gharbi K."/>
            <person name="Hall N."/>
            <person name="Watson M."/>
            <person name="Adriaenssens E.M."/>
            <person name="Foster-Nyarko E."/>
            <person name="Jarju S."/>
            <person name="Secka A."/>
            <person name="Antonio M."/>
            <person name="Oren A."/>
            <person name="Chaudhuri R.R."/>
            <person name="La Ragione R."/>
            <person name="Hildebrand F."/>
            <person name="Pallen M.J."/>
        </authorList>
    </citation>
    <scope>NUCLEOTIDE SEQUENCE</scope>
    <source>
        <strain evidence="3">CHK178-16964</strain>
    </source>
</reference>
<comment type="caution">
    <text evidence="3">The sequence shown here is derived from an EMBL/GenBank/DDBJ whole genome shotgun (WGS) entry which is preliminary data.</text>
</comment>
<evidence type="ECO:0000313" key="4">
    <source>
        <dbReference type="Proteomes" id="UP000823900"/>
    </source>
</evidence>
<feature type="transmembrane region" description="Helical" evidence="2">
    <location>
        <begin position="35"/>
        <end position="53"/>
    </location>
</feature>
<dbReference type="PROSITE" id="PS51257">
    <property type="entry name" value="PROKAR_LIPOPROTEIN"/>
    <property type="match status" value="1"/>
</dbReference>
<evidence type="ECO:0000256" key="1">
    <source>
        <dbReference type="SAM" id="MobiDB-lite"/>
    </source>
</evidence>
<feature type="transmembrane region" description="Helical" evidence="2">
    <location>
        <begin position="7"/>
        <end position="29"/>
    </location>
</feature>
<keyword evidence="2" id="KW-0472">Membrane</keyword>
<keyword evidence="2" id="KW-1133">Transmembrane helix</keyword>
<feature type="region of interest" description="Disordered" evidence="1">
    <location>
        <begin position="57"/>
        <end position="76"/>
    </location>
</feature>
<gene>
    <name evidence="3" type="ORF">IAA07_05565</name>
</gene>
<evidence type="ECO:0000313" key="3">
    <source>
        <dbReference type="EMBL" id="HJA71036.1"/>
    </source>
</evidence>
<dbReference type="Proteomes" id="UP000823900">
    <property type="component" value="Unassembled WGS sequence"/>
</dbReference>
<evidence type="ECO:0008006" key="5">
    <source>
        <dbReference type="Google" id="ProtNLM"/>
    </source>
</evidence>
<organism evidence="3 4">
    <name type="scientific">Candidatus Lachnoclostridium stercoravium</name>
    <dbReference type="NCBI Taxonomy" id="2838633"/>
    <lineage>
        <taxon>Bacteria</taxon>
        <taxon>Bacillati</taxon>
        <taxon>Bacillota</taxon>
        <taxon>Clostridia</taxon>
        <taxon>Lachnospirales</taxon>
        <taxon>Lachnospiraceae</taxon>
    </lineage>
</organism>
<reference evidence="3" key="2">
    <citation type="submission" date="2021-04" db="EMBL/GenBank/DDBJ databases">
        <authorList>
            <person name="Gilroy R."/>
        </authorList>
    </citation>
    <scope>NUCLEOTIDE SEQUENCE</scope>
    <source>
        <strain evidence="3">CHK178-16964</strain>
    </source>
</reference>
<accession>A0A9D2KPH4</accession>
<sequence length="76" mass="8322">MKKDRFIKGMISMVISVCLFAAAGCYPSLQTPLCGLGGIALGVGVAMVIRTFHSEPPQTVERKPYRGKSTKKKRKH</sequence>